<dbReference type="GO" id="GO:0003724">
    <property type="term" value="F:RNA helicase activity"/>
    <property type="evidence" value="ECO:0007669"/>
    <property type="project" value="TreeGrafter"/>
</dbReference>
<keyword evidence="6" id="KW-0378">Hydrolase</keyword>
<dbReference type="InterPro" id="IPR038257">
    <property type="entry name" value="CRISPR-assoc_Cas3_HD_sf"/>
</dbReference>
<dbReference type="SUPFAM" id="SSF109604">
    <property type="entry name" value="HD-domain/PDEase-like"/>
    <property type="match status" value="1"/>
</dbReference>
<dbReference type="SMART" id="SM00490">
    <property type="entry name" value="HELICc"/>
    <property type="match status" value="1"/>
</dbReference>
<evidence type="ECO:0000256" key="1">
    <source>
        <dbReference type="ARBA" id="ARBA00006847"/>
    </source>
</evidence>
<keyword evidence="7 14" id="KW-0347">Helicase</keyword>
<dbReference type="GO" id="GO:0005524">
    <property type="term" value="F:ATP binding"/>
    <property type="evidence" value="ECO:0007669"/>
    <property type="project" value="UniProtKB-KW"/>
</dbReference>
<dbReference type="EMBL" id="FZNW01000027">
    <property type="protein sequence ID" value="SNR88031.1"/>
    <property type="molecule type" value="Genomic_DNA"/>
</dbReference>
<dbReference type="InterPro" id="IPR001650">
    <property type="entry name" value="Helicase_C-like"/>
</dbReference>
<dbReference type="PANTHER" id="PTHR47963:SF9">
    <property type="entry name" value="CRISPR-ASSOCIATED ENDONUCLEASE_HELICASE CAS3"/>
    <property type="match status" value="1"/>
</dbReference>
<organism evidence="14 15">
    <name type="scientific">Haloechinothrix alba</name>
    <dbReference type="NCBI Taxonomy" id="664784"/>
    <lineage>
        <taxon>Bacteria</taxon>
        <taxon>Bacillati</taxon>
        <taxon>Actinomycetota</taxon>
        <taxon>Actinomycetes</taxon>
        <taxon>Pseudonocardiales</taxon>
        <taxon>Pseudonocardiaceae</taxon>
        <taxon>Haloechinothrix</taxon>
    </lineage>
</organism>
<dbReference type="Pfam" id="PF18019">
    <property type="entry name" value="Cas3_HD"/>
    <property type="match status" value="1"/>
</dbReference>
<feature type="domain" description="Helicase C-terminal" evidence="12">
    <location>
        <begin position="248"/>
        <end position="427"/>
    </location>
</feature>
<dbReference type="SMART" id="SM00487">
    <property type="entry name" value="DEXDc"/>
    <property type="match status" value="1"/>
</dbReference>
<dbReference type="PROSITE" id="PS51643">
    <property type="entry name" value="HD_CAS3"/>
    <property type="match status" value="1"/>
</dbReference>
<dbReference type="InterPro" id="IPR006483">
    <property type="entry name" value="CRISPR-assoc_Cas3_HD"/>
</dbReference>
<dbReference type="InterPro" id="IPR027417">
    <property type="entry name" value="P-loop_NTPase"/>
</dbReference>
<dbReference type="Pfam" id="PF00270">
    <property type="entry name" value="DEAD"/>
    <property type="match status" value="1"/>
</dbReference>
<feature type="region of interest" description="Disordered" evidence="10">
    <location>
        <begin position="535"/>
        <end position="560"/>
    </location>
</feature>
<evidence type="ECO:0000259" key="13">
    <source>
        <dbReference type="PROSITE" id="PS51643"/>
    </source>
</evidence>
<dbReference type="GO" id="GO:0051607">
    <property type="term" value="P:defense response to virus"/>
    <property type="evidence" value="ECO:0007669"/>
    <property type="project" value="UniProtKB-KW"/>
</dbReference>
<dbReference type="InterPro" id="IPR006474">
    <property type="entry name" value="Helicase_Cas3_CRISPR-ass_core"/>
</dbReference>
<dbReference type="Gene3D" id="1.10.3210.30">
    <property type="match status" value="1"/>
</dbReference>
<proteinExistence type="inferred from homology"/>
<dbReference type="InterPro" id="IPR014001">
    <property type="entry name" value="Helicase_ATP-bd"/>
</dbReference>
<dbReference type="InterPro" id="IPR054712">
    <property type="entry name" value="Cas3-like_dom"/>
</dbReference>
<dbReference type="AlphaFoldDB" id="A0A238ZYE9"/>
<dbReference type="PROSITE" id="PS51194">
    <property type="entry name" value="HELICASE_CTER"/>
    <property type="match status" value="1"/>
</dbReference>
<dbReference type="GO" id="GO:0046872">
    <property type="term" value="F:metal ion binding"/>
    <property type="evidence" value="ECO:0007669"/>
    <property type="project" value="UniProtKB-KW"/>
</dbReference>
<dbReference type="InterPro" id="IPR011545">
    <property type="entry name" value="DEAD/DEAH_box_helicase_dom"/>
</dbReference>
<dbReference type="SUPFAM" id="SSF52540">
    <property type="entry name" value="P-loop containing nucleoside triphosphate hydrolases"/>
    <property type="match status" value="1"/>
</dbReference>
<sequence length="798" mass="88206">MPSMSFSELVARAAEGATPYFYQQRLADNGLPDVLHVPTGAGKTLAAVLPWLYRRTEHPDADVRAGTPRWLVFVLPQRALVEQTVRVVREWLERLNSPIPVHVLMGGEASDERDWKANPERERIFVGTQDMVLSRLLMRGFAESRAAWPMSFGLLHNGAQFVFDEVQLMGPGLPTSVQLQGLRELVGSAMPSRSMWMSATVDFSSLSTPDLSRDLTSETVGADDRSGPLRQRLDATCVVSFLDLGDVDAKQYAPALADRVLREHRPGTRTLVVANTVERVTAVFSELRRAEPRAELVLLHSRFRPEDRRWNTEAALAPPGNNGTVVVSTQVLEAGVDVTSDTLITEVAPWSSLVQRAGRCNRDGDASGARLLWTTPPASRHAHLPYEQEDLAATVEFLRQVEGHPVTGEDLASSEVKEVPRIHPVLRRRDLLGLFDTAPDLSGNDIDVSPFIRDSEERTVSVAWRELPGGDELHTMPLPQRDELCPAPVQDVRKLVGTNPAMIFDQGQGHWRRAVRDDVRPTAIIVFEAARGGYRPETGFDPRSKQPVQPAESSEEFGDRHREVAPEAMETDPTSVGHGWVTLARHLEETEQEAAQLLRSLNPDLATAQRSAITRAARYHDLGKAHTTFVTSLRRANPDNPPPDTTTVWAKSPSDKPLRHDPKYFRHELVSALLLLDDDVDLSDDTAERDLVTYLALAHHGKVRVSIRARPGEPEGTVLGVRDGSTTVATELPGGQWLDERAISLRPTTFGTGSLTDRALRLRDRADLGPFRLAFCESVVRAADWRASETGNAGVDHA</sequence>
<dbReference type="Pfam" id="PF22590">
    <property type="entry name" value="Cas3-like_C_2"/>
    <property type="match status" value="1"/>
</dbReference>
<feature type="region of interest" description="Disordered" evidence="10">
    <location>
        <begin position="633"/>
        <end position="655"/>
    </location>
</feature>
<evidence type="ECO:0000256" key="10">
    <source>
        <dbReference type="SAM" id="MobiDB-lite"/>
    </source>
</evidence>
<feature type="domain" description="HD Cas3-type" evidence="13">
    <location>
        <begin position="576"/>
        <end position="786"/>
    </location>
</feature>
<dbReference type="GO" id="GO:0016787">
    <property type="term" value="F:hydrolase activity"/>
    <property type="evidence" value="ECO:0007669"/>
    <property type="project" value="UniProtKB-KW"/>
</dbReference>
<keyword evidence="3" id="KW-0540">Nuclease</keyword>
<keyword evidence="14" id="KW-0255">Endonuclease</keyword>
<protein>
    <submittedName>
        <fullName evidence="14">CRISPR-associated endonuclease/helicase Cas3</fullName>
    </submittedName>
</protein>
<feature type="domain" description="Helicase ATP-binding" evidence="11">
    <location>
        <begin position="24"/>
        <end position="209"/>
    </location>
</feature>
<evidence type="ECO:0000259" key="11">
    <source>
        <dbReference type="PROSITE" id="PS51192"/>
    </source>
</evidence>
<evidence type="ECO:0000256" key="9">
    <source>
        <dbReference type="ARBA" id="ARBA00023118"/>
    </source>
</evidence>
<reference evidence="15" key="1">
    <citation type="submission" date="2017-06" db="EMBL/GenBank/DDBJ databases">
        <authorList>
            <person name="Varghese N."/>
            <person name="Submissions S."/>
        </authorList>
    </citation>
    <scope>NUCLEOTIDE SEQUENCE [LARGE SCALE GENOMIC DNA]</scope>
    <source>
        <strain evidence="15">DSM 45207</strain>
    </source>
</reference>
<dbReference type="GO" id="GO:0003723">
    <property type="term" value="F:RNA binding"/>
    <property type="evidence" value="ECO:0007669"/>
    <property type="project" value="TreeGrafter"/>
</dbReference>
<dbReference type="PROSITE" id="PS51192">
    <property type="entry name" value="HELICASE_ATP_BIND_1"/>
    <property type="match status" value="1"/>
</dbReference>
<evidence type="ECO:0000313" key="15">
    <source>
        <dbReference type="Proteomes" id="UP000198348"/>
    </source>
</evidence>
<keyword evidence="4" id="KW-0479">Metal-binding</keyword>
<dbReference type="InterPro" id="IPR050547">
    <property type="entry name" value="DEAD_box_RNA_helicases"/>
</dbReference>
<dbReference type="PANTHER" id="PTHR47963">
    <property type="entry name" value="DEAD-BOX ATP-DEPENDENT RNA HELICASE 47, MITOCHONDRIAL"/>
    <property type="match status" value="1"/>
</dbReference>
<keyword evidence="8" id="KW-0067">ATP-binding</keyword>
<name>A0A238ZYE9_9PSEU</name>
<evidence type="ECO:0000256" key="4">
    <source>
        <dbReference type="ARBA" id="ARBA00022723"/>
    </source>
</evidence>
<accession>A0A238ZYE9</accession>
<dbReference type="NCBIfam" id="TIGR01587">
    <property type="entry name" value="cas3_core"/>
    <property type="match status" value="1"/>
</dbReference>
<dbReference type="Gene3D" id="3.40.50.300">
    <property type="entry name" value="P-loop containing nucleotide triphosphate hydrolases"/>
    <property type="match status" value="2"/>
</dbReference>
<dbReference type="RefSeq" id="WP_217898650.1">
    <property type="nucleotide sequence ID" value="NZ_FZNW01000027.1"/>
</dbReference>
<comment type="similarity">
    <text evidence="2">In the central section; belongs to the CRISPR-associated helicase Cas3 family.</text>
</comment>
<keyword evidence="5" id="KW-0547">Nucleotide-binding</keyword>
<evidence type="ECO:0000256" key="2">
    <source>
        <dbReference type="ARBA" id="ARBA00009046"/>
    </source>
</evidence>
<evidence type="ECO:0000256" key="3">
    <source>
        <dbReference type="ARBA" id="ARBA00022722"/>
    </source>
</evidence>
<keyword evidence="9" id="KW-0051">Antiviral defense</keyword>
<comment type="similarity">
    <text evidence="1">In the N-terminal section; belongs to the CRISPR-associated nuclease Cas3-HD family.</text>
</comment>
<gene>
    <name evidence="14" type="ORF">SAMN06265360_12713</name>
</gene>
<evidence type="ECO:0000256" key="8">
    <source>
        <dbReference type="ARBA" id="ARBA00022840"/>
    </source>
</evidence>
<evidence type="ECO:0000256" key="5">
    <source>
        <dbReference type="ARBA" id="ARBA00022741"/>
    </source>
</evidence>
<evidence type="ECO:0000259" key="12">
    <source>
        <dbReference type="PROSITE" id="PS51194"/>
    </source>
</evidence>
<dbReference type="Proteomes" id="UP000198348">
    <property type="component" value="Unassembled WGS sequence"/>
</dbReference>
<dbReference type="NCBIfam" id="TIGR01596">
    <property type="entry name" value="cas3_HD"/>
    <property type="match status" value="1"/>
</dbReference>
<dbReference type="GO" id="GO:0004519">
    <property type="term" value="F:endonuclease activity"/>
    <property type="evidence" value="ECO:0007669"/>
    <property type="project" value="UniProtKB-KW"/>
</dbReference>
<keyword evidence="15" id="KW-1185">Reference proteome</keyword>
<evidence type="ECO:0000313" key="14">
    <source>
        <dbReference type="EMBL" id="SNR88031.1"/>
    </source>
</evidence>
<evidence type="ECO:0000256" key="7">
    <source>
        <dbReference type="ARBA" id="ARBA00022806"/>
    </source>
</evidence>
<evidence type="ECO:0000256" key="6">
    <source>
        <dbReference type="ARBA" id="ARBA00022801"/>
    </source>
</evidence>